<gene>
    <name evidence="1" type="ORF">PG991_000784</name>
</gene>
<name>A0ABR1SSY8_9PEZI</name>
<organism evidence="1 2">
    <name type="scientific">Apiospora marii</name>
    <dbReference type="NCBI Taxonomy" id="335849"/>
    <lineage>
        <taxon>Eukaryota</taxon>
        <taxon>Fungi</taxon>
        <taxon>Dikarya</taxon>
        <taxon>Ascomycota</taxon>
        <taxon>Pezizomycotina</taxon>
        <taxon>Sordariomycetes</taxon>
        <taxon>Xylariomycetidae</taxon>
        <taxon>Amphisphaeriales</taxon>
        <taxon>Apiosporaceae</taxon>
        <taxon>Apiospora</taxon>
    </lineage>
</organism>
<dbReference type="Proteomes" id="UP001396898">
    <property type="component" value="Unassembled WGS sequence"/>
</dbReference>
<evidence type="ECO:0000313" key="1">
    <source>
        <dbReference type="EMBL" id="KAK8037438.1"/>
    </source>
</evidence>
<keyword evidence="2" id="KW-1185">Reference proteome</keyword>
<sequence length="96" mass="11440">MDQQSLNLTDSVARWEASIAREMLEMELEMELERELKVFESNARAGKRDLVKLFESEIEELDQHLQRYPEDKDADELRCMRTVIERKRQAVVADRK</sequence>
<comment type="caution">
    <text evidence="1">The sequence shown here is derived from an EMBL/GenBank/DDBJ whole genome shotgun (WGS) entry which is preliminary data.</text>
</comment>
<protein>
    <submittedName>
        <fullName evidence="1">Uncharacterized protein</fullName>
    </submittedName>
</protein>
<reference evidence="1 2" key="1">
    <citation type="submission" date="2023-01" db="EMBL/GenBank/DDBJ databases">
        <title>Analysis of 21 Apiospora genomes using comparative genomics revels a genus with tremendous synthesis potential of carbohydrate active enzymes and secondary metabolites.</title>
        <authorList>
            <person name="Sorensen T."/>
        </authorList>
    </citation>
    <scope>NUCLEOTIDE SEQUENCE [LARGE SCALE GENOMIC DNA]</scope>
    <source>
        <strain evidence="1 2">CBS 20057</strain>
    </source>
</reference>
<evidence type="ECO:0000313" key="2">
    <source>
        <dbReference type="Proteomes" id="UP001396898"/>
    </source>
</evidence>
<proteinExistence type="predicted"/>
<accession>A0ABR1SSY8</accession>
<dbReference type="EMBL" id="JAQQWI010000002">
    <property type="protein sequence ID" value="KAK8037438.1"/>
    <property type="molecule type" value="Genomic_DNA"/>
</dbReference>